<evidence type="ECO:0000313" key="3">
    <source>
        <dbReference type="Proteomes" id="UP000307768"/>
    </source>
</evidence>
<gene>
    <name evidence="2" type="ORF">FE697_018610</name>
</gene>
<evidence type="ECO:0000259" key="1">
    <source>
        <dbReference type="PROSITE" id="PS50943"/>
    </source>
</evidence>
<dbReference type="PROSITE" id="PS50943">
    <property type="entry name" value="HTH_CROC1"/>
    <property type="match status" value="1"/>
</dbReference>
<reference evidence="2 3" key="1">
    <citation type="submission" date="2019-09" db="EMBL/GenBank/DDBJ databases">
        <title>Mumia zhuanghuii sp. nov. isolated from the intestinal contents of plateau pika (Ochotona curzoniae) in the Qinghai-Tibet plateau of China.</title>
        <authorList>
            <person name="Tian Z."/>
        </authorList>
    </citation>
    <scope>NUCLEOTIDE SEQUENCE [LARGE SCALE GENOMIC DNA]</scope>
    <source>
        <strain evidence="3">350</strain>
    </source>
</reference>
<dbReference type="SMART" id="SM00530">
    <property type="entry name" value="HTH_XRE"/>
    <property type="match status" value="1"/>
</dbReference>
<proteinExistence type="predicted"/>
<dbReference type="OrthoDB" id="3212310at2"/>
<dbReference type="InterPro" id="IPR010982">
    <property type="entry name" value="Lambda_DNA-bd_dom_sf"/>
</dbReference>
<dbReference type="RefSeq" id="WP_149771133.1">
    <property type="nucleotide sequence ID" value="NZ_VDFQ02000006.1"/>
</dbReference>
<dbReference type="AlphaFoldDB" id="A0A5Q6RPG9"/>
<dbReference type="CDD" id="cd00093">
    <property type="entry name" value="HTH_XRE"/>
    <property type="match status" value="1"/>
</dbReference>
<organism evidence="2 3">
    <name type="scientific">Mumia zhuanghuii</name>
    <dbReference type="NCBI Taxonomy" id="2585211"/>
    <lineage>
        <taxon>Bacteria</taxon>
        <taxon>Bacillati</taxon>
        <taxon>Actinomycetota</taxon>
        <taxon>Actinomycetes</taxon>
        <taxon>Propionibacteriales</taxon>
        <taxon>Nocardioidaceae</taxon>
        <taxon>Mumia</taxon>
    </lineage>
</organism>
<dbReference type="InterPro" id="IPR041413">
    <property type="entry name" value="MLTR_LBD"/>
</dbReference>
<dbReference type="Proteomes" id="UP000307768">
    <property type="component" value="Unassembled WGS sequence"/>
</dbReference>
<dbReference type="InterPro" id="IPR001387">
    <property type="entry name" value="Cro/C1-type_HTH"/>
</dbReference>
<dbReference type="Pfam" id="PF17765">
    <property type="entry name" value="MLTR_LBD"/>
    <property type="match status" value="1"/>
</dbReference>
<protein>
    <submittedName>
        <fullName evidence="2">Helix-turn-helix domain-containing protein</fullName>
    </submittedName>
</protein>
<feature type="domain" description="HTH cro/C1-type" evidence="1">
    <location>
        <begin position="34"/>
        <end position="81"/>
    </location>
</feature>
<name>A0A5Q6RPG9_9ACTN</name>
<dbReference type="Gene3D" id="3.30.450.180">
    <property type="match status" value="1"/>
</dbReference>
<dbReference type="PANTHER" id="PTHR35010:SF2">
    <property type="entry name" value="BLL4672 PROTEIN"/>
    <property type="match status" value="1"/>
</dbReference>
<dbReference type="Pfam" id="PF13560">
    <property type="entry name" value="HTH_31"/>
    <property type="match status" value="1"/>
</dbReference>
<dbReference type="Gene3D" id="1.10.260.40">
    <property type="entry name" value="lambda repressor-like DNA-binding domains"/>
    <property type="match status" value="1"/>
</dbReference>
<dbReference type="SUPFAM" id="SSF47413">
    <property type="entry name" value="lambda repressor-like DNA-binding domains"/>
    <property type="match status" value="1"/>
</dbReference>
<dbReference type="PANTHER" id="PTHR35010">
    <property type="entry name" value="BLL4672 PROTEIN-RELATED"/>
    <property type="match status" value="1"/>
</dbReference>
<evidence type="ECO:0000313" key="2">
    <source>
        <dbReference type="EMBL" id="KAA1419910.1"/>
    </source>
</evidence>
<dbReference type="GO" id="GO:0003677">
    <property type="term" value="F:DNA binding"/>
    <property type="evidence" value="ECO:0007669"/>
    <property type="project" value="InterPro"/>
</dbReference>
<dbReference type="EMBL" id="VDFQ02000006">
    <property type="protein sequence ID" value="KAA1419910.1"/>
    <property type="molecule type" value="Genomic_DNA"/>
</dbReference>
<accession>A0A5Q6RPG9</accession>
<sequence>MDRRELGRLLVRARGRVTPADVGLPEGPRRRVTGLRREELAILAGISVDYVTRIEQGRGARPSTSVLAALARALRMSDDERREMFDLADAASPRDGHVPMLVRASILRLLDRLEDQPVIVLSAKGDVLAWNPLAAALMGDFSVLAPQQRNIVRQRFLGAPSRVSMSADEAAVTAAQSVTSLRAAAAKYPADADLRRLVDELRAHSPEFARLWDEAPSQVWRSHRKTITHPTVGSLKLDCDALEVAETDQTVIVYSAEPGSRDAELLQLVKVVGTQSLGAEVR</sequence>
<comment type="caution">
    <text evidence="2">The sequence shown here is derived from an EMBL/GenBank/DDBJ whole genome shotgun (WGS) entry which is preliminary data.</text>
</comment>